<sequence>MAFIIKPLVTEKMTKITDKSSIEKTYRVKGEDRKKVAEIKYGFIVRPDASKLQIKKEIEGLYNVTVIDVNTARYAGKRSSRYTRAGLVKGQKPAFKKAIVTLKEGDTIDFYSNI</sequence>
<evidence type="ECO:0000313" key="5">
    <source>
        <dbReference type="EMBL" id="KGI23011.1"/>
    </source>
</evidence>
<dbReference type="RefSeq" id="WP_036925948.1">
    <property type="nucleotide sequence ID" value="NZ_JRPQ01000020.1"/>
</dbReference>
<dbReference type="InterPro" id="IPR012678">
    <property type="entry name" value="Ribosomal_uL23/eL15/eS24_sf"/>
</dbReference>
<comment type="caution">
    <text evidence="5">The sequence shown here is derived from an EMBL/GenBank/DDBJ whole genome shotgun (WGS) entry which is preliminary data.</text>
</comment>
<reference evidence="5 6" key="1">
    <citation type="submission" date="2014-07" db="EMBL/GenBank/DDBJ databases">
        <authorList>
            <person name="McCorrison J."/>
            <person name="Sanka R."/>
            <person name="Torralba M."/>
            <person name="Gillis M."/>
            <person name="Haft D.H."/>
            <person name="Methe B."/>
            <person name="Sutton G."/>
            <person name="Nelson K.E."/>
        </authorList>
    </citation>
    <scope>NUCLEOTIDE SEQUENCE [LARGE SCALE GENOMIC DNA]</scope>
    <source>
        <strain evidence="5 6">S9-PR14</strain>
    </source>
</reference>
<evidence type="ECO:0000256" key="4">
    <source>
        <dbReference type="HAMAP-Rule" id="MF_01369"/>
    </source>
</evidence>
<dbReference type="GO" id="GO:0005840">
    <property type="term" value="C:ribosome"/>
    <property type="evidence" value="ECO:0007669"/>
    <property type="project" value="UniProtKB-KW"/>
</dbReference>
<keyword evidence="4" id="KW-0694">RNA-binding</keyword>
<dbReference type="InterPro" id="IPR013025">
    <property type="entry name" value="Ribosomal_uL23-like"/>
</dbReference>
<dbReference type="NCBIfam" id="NF004363">
    <property type="entry name" value="PRK05738.2-4"/>
    <property type="match status" value="1"/>
</dbReference>
<dbReference type="AlphaFoldDB" id="A0A098YUJ7"/>
<evidence type="ECO:0000256" key="3">
    <source>
        <dbReference type="ARBA" id="ARBA00023274"/>
    </source>
</evidence>
<accession>A0A098YUJ7</accession>
<evidence type="ECO:0000313" key="6">
    <source>
        <dbReference type="Proteomes" id="UP000029723"/>
    </source>
</evidence>
<dbReference type="GO" id="GO:1990904">
    <property type="term" value="C:ribonucleoprotein complex"/>
    <property type="evidence" value="ECO:0007669"/>
    <property type="project" value="UniProtKB-KW"/>
</dbReference>
<gene>
    <name evidence="4" type="primary">rplW</name>
    <name evidence="5" type="ORF">HMPREF9304_01065</name>
</gene>
<proteinExistence type="inferred from homology"/>
<dbReference type="GO" id="GO:0006412">
    <property type="term" value="P:translation"/>
    <property type="evidence" value="ECO:0007669"/>
    <property type="project" value="UniProtKB-UniRule"/>
</dbReference>
<dbReference type="GO" id="GO:0019843">
    <property type="term" value="F:rRNA binding"/>
    <property type="evidence" value="ECO:0007669"/>
    <property type="project" value="UniProtKB-UniRule"/>
</dbReference>
<comment type="subunit">
    <text evidence="4">Part of the 50S ribosomal subunit. Contacts protein L29, and trigger factor when it is bound to the ribosome.</text>
</comment>
<evidence type="ECO:0000256" key="2">
    <source>
        <dbReference type="ARBA" id="ARBA00022980"/>
    </source>
</evidence>
<evidence type="ECO:0000256" key="1">
    <source>
        <dbReference type="ARBA" id="ARBA00006700"/>
    </source>
</evidence>
<dbReference type="EMBL" id="JRPQ01000020">
    <property type="protein sequence ID" value="KGI23011.1"/>
    <property type="molecule type" value="Genomic_DNA"/>
</dbReference>
<keyword evidence="2 4" id="KW-0689">Ribosomal protein</keyword>
<dbReference type="OrthoDB" id="9797862at2"/>
<organism evidence="5 6">
    <name type="scientific">Hoylesella timonensis S9-PR14</name>
    <dbReference type="NCBI Taxonomy" id="1401062"/>
    <lineage>
        <taxon>Bacteria</taxon>
        <taxon>Pseudomonadati</taxon>
        <taxon>Bacteroidota</taxon>
        <taxon>Bacteroidia</taxon>
        <taxon>Bacteroidales</taxon>
        <taxon>Prevotellaceae</taxon>
        <taxon>Hoylesella</taxon>
    </lineage>
</organism>
<dbReference type="Pfam" id="PF00276">
    <property type="entry name" value="Ribosomal_L23"/>
    <property type="match status" value="1"/>
</dbReference>
<comment type="function">
    <text evidence="4">One of the early assembly proteins it binds 23S rRNA. One of the proteins that surrounds the polypeptide exit tunnel on the outside of the ribosome. Forms the main docking site for trigger factor binding to the ribosome.</text>
</comment>
<protein>
    <recommendedName>
        <fullName evidence="4">Large ribosomal subunit protein uL23</fullName>
    </recommendedName>
</protein>
<dbReference type="Gene3D" id="3.30.70.330">
    <property type="match status" value="1"/>
</dbReference>
<keyword evidence="4" id="KW-0699">rRNA-binding</keyword>
<name>A0A098YUJ7_9BACT</name>
<dbReference type="SUPFAM" id="SSF54189">
    <property type="entry name" value="Ribosomal proteins S24e, L23 and L15e"/>
    <property type="match status" value="1"/>
</dbReference>
<dbReference type="InterPro" id="IPR012677">
    <property type="entry name" value="Nucleotide-bd_a/b_plait_sf"/>
</dbReference>
<comment type="similarity">
    <text evidence="1 4">Belongs to the universal ribosomal protein uL23 family.</text>
</comment>
<dbReference type="GO" id="GO:0003735">
    <property type="term" value="F:structural constituent of ribosome"/>
    <property type="evidence" value="ECO:0007669"/>
    <property type="project" value="InterPro"/>
</dbReference>
<keyword evidence="3 4" id="KW-0687">Ribonucleoprotein</keyword>
<dbReference type="HAMAP" id="MF_01369_B">
    <property type="entry name" value="Ribosomal_uL23_B"/>
    <property type="match status" value="1"/>
</dbReference>
<dbReference type="Proteomes" id="UP000029723">
    <property type="component" value="Unassembled WGS sequence"/>
</dbReference>